<comment type="caution">
    <text evidence="3">The sequence shown here is derived from an EMBL/GenBank/DDBJ whole genome shotgun (WGS) entry which is preliminary data.</text>
</comment>
<proteinExistence type="predicted"/>
<dbReference type="PANTHER" id="PTHR31718:SF64">
    <property type="entry name" value="OS10G0361900 PROTEIN"/>
    <property type="match status" value="1"/>
</dbReference>
<evidence type="ECO:0000259" key="2">
    <source>
        <dbReference type="PROSITE" id="PS50095"/>
    </source>
</evidence>
<dbReference type="Proteomes" id="UP000886595">
    <property type="component" value="Unassembled WGS sequence"/>
</dbReference>
<sequence length="84" mass="9422">MSTGHNYFENGDLDIFSGTERCLSSPVCFMRLNSDGSGNKPSWNVEYVDVTKGKVGSVSKHRCFSVEQWLAVDENPTWAICRTE</sequence>
<organism evidence="3 4">
    <name type="scientific">Brassica carinata</name>
    <name type="common">Ethiopian mustard</name>
    <name type="synonym">Abyssinian cabbage</name>
    <dbReference type="NCBI Taxonomy" id="52824"/>
    <lineage>
        <taxon>Eukaryota</taxon>
        <taxon>Viridiplantae</taxon>
        <taxon>Streptophyta</taxon>
        <taxon>Embryophyta</taxon>
        <taxon>Tracheophyta</taxon>
        <taxon>Spermatophyta</taxon>
        <taxon>Magnoliopsida</taxon>
        <taxon>eudicotyledons</taxon>
        <taxon>Gunneridae</taxon>
        <taxon>Pentapetalae</taxon>
        <taxon>rosids</taxon>
        <taxon>malvids</taxon>
        <taxon>Brassicales</taxon>
        <taxon>Brassicaceae</taxon>
        <taxon>Brassiceae</taxon>
        <taxon>Brassica</taxon>
    </lineage>
</organism>
<dbReference type="OrthoDB" id="1021775at2759"/>
<reference evidence="3 4" key="1">
    <citation type="submission" date="2020-02" db="EMBL/GenBank/DDBJ databases">
        <authorList>
            <person name="Ma Q."/>
            <person name="Huang Y."/>
            <person name="Song X."/>
            <person name="Pei D."/>
        </authorList>
    </citation>
    <scope>NUCLEOTIDE SEQUENCE [LARGE SCALE GENOMIC DNA]</scope>
    <source>
        <strain evidence="3">Sxm20200214</strain>
        <tissue evidence="3">Leaf</tissue>
    </source>
</reference>
<dbReference type="SUPFAM" id="SSF49723">
    <property type="entry name" value="Lipase/lipooxygenase domain (PLAT/LH2 domain)"/>
    <property type="match status" value="1"/>
</dbReference>
<feature type="domain" description="PLAT" evidence="2">
    <location>
        <begin position="1"/>
        <end position="84"/>
    </location>
</feature>
<dbReference type="InterPro" id="IPR001024">
    <property type="entry name" value="PLAT/LH2_dom"/>
</dbReference>
<evidence type="ECO:0000313" key="4">
    <source>
        <dbReference type="Proteomes" id="UP000886595"/>
    </source>
</evidence>
<dbReference type="AlphaFoldDB" id="A0A8X8BFS7"/>
<dbReference type="Gene3D" id="2.60.60.20">
    <property type="entry name" value="PLAT/LH2 domain"/>
    <property type="match status" value="1"/>
</dbReference>
<dbReference type="PROSITE" id="PS50095">
    <property type="entry name" value="PLAT"/>
    <property type="match status" value="1"/>
</dbReference>
<accession>A0A8X8BFS7</accession>
<protein>
    <recommendedName>
        <fullName evidence="2">PLAT domain-containing protein</fullName>
    </recommendedName>
</protein>
<gene>
    <name evidence="3" type="ORF">Bca52824_003397</name>
</gene>
<comment type="caution">
    <text evidence="1">Lacks conserved residue(s) required for the propagation of feature annotation.</text>
</comment>
<dbReference type="InterPro" id="IPR036392">
    <property type="entry name" value="PLAT/LH2_dom_sf"/>
</dbReference>
<keyword evidence="4" id="KW-1185">Reference proteome</keyword>
<dbReference type="PANTHER" id="PTHR31718">
    <property type="entry name" value="PLAT DOMAIN-CONTAINING PROTEIN"/>
    <property type="match status" value="1"/>
</dbReference>
<name>A0A8X8BFS7_BRACI</name>
<dbReference type="EMBL" id="JAAMPC010000001">
    <property type="protein sequence ID" value="KAG2332217.1"/>
    <property type="molecule type" value="Genomic_DNA"/>
</dbReference>
<evidence type="ECO:0000313" key="3">
    <source>
        <dbReference type="EMBL" id="KAG2332217.1"/>
    </source>
</evidence>
<evidence type="ECO:0000256" key="1">
    <source>
        <dbReference type="PROSITE-ProRule" id="PRU00152"/>
    </source>
</evidence>